<gene>
    <name evidence="1" type="ORF">AMK68_00175</name>
</gene>
<protein>
    <submittedName>
        <fullName evidence="1">Uncharacterized protein</fullName>
    </submittedName>
</protein>
<organism evidence="1 2">
    <name type="scientific">candidate division KD3-62 bacterium DG_56</name>
    <dbReference type="NCBI Taxonomy" id="1704032"/>
    <lineage>
        <taxon>Bacteria</taxon>
        <taxon>candidate division KD3-62</taxon>
    </lineage>
</organism>
<accession>A0A0S7XRA9</accession>
<sequence length="287" mass="30154">MSNSDWHTPTDFPAGSLSRATLNEQVPENIQALYDGLVTDTQVTDEVIHQHRVGTLAALPAAGNAGRLYIPSDIVPASVLVDDGSDWRGSAAVHDTFNRANSTTLGNADSGHPWTEETGDLEITSNALRVVSSAAASIGTVNPKILLDDAYIVAEINIYTAGTAADIDVGIILRFVDTDNYLLVRYNGSTQQLQIRKVVGGTPTTLVGVGKTAVTSSPQTIRAIMAGGYVRAELLVRGGTGGDPVLTQDYDVLADTRTPFLGATELGVYIGNDVADKIGAFAADIRG</sequence>
<reference evidence="1 2" key="1">
    <citation type="journal article" date="2015" name="Microbiome">
        <title>Genomic resolution of linkages in carbon, nitrogen, and sulfur cycling among widespread estuary sediment bacteria.</title>
        <authorList>
            <person name="Baker B.J."/>
            <person name="Lazar C.S."/>
            <person name="Teske A.P."/>
            <person name="Dick G.J."/>
        </authorList>
    </citation>
    <scope>NUCLEOTIDE SEQUENCE [LARGE SCALE GENOMIC DNA]</scope>
    <source>
        <strain evidence="1">DG_56</strain>
    </source>
</reference>
<evidence type="ECO:0000313" key="1">
    <source>
        <dbReference type="EMBL" id="KPJ64884.1"/>
    </source>
</evidence>
<proteinExistence type="predicted"/>
<comment type="caution">
    <text evidence="1">The sequence shown here is derived from an EMBL/GenBank/DDBJ whole genome shotgun (WGS) entry which is preliminary data.</text>
</comment>
<dbReference type="EMBL" id="LIZY01000003">
    <property type="protein sequence ID" value="KPJ64884.1"/>
    <property type="molecule type" value="Genomic_DNA"/>
</dbReference>
<dbReference type="Proteomes" id="UP000052020">
    <property type="component" value="Unassembled WGS sequence"/>
</dbReference>
<name>A0A0S7XRA9_9BACT</name>
<dbReference type="Gene3D" id="2.60.120.560">
    <property type="entry name" value="Exo-inulinase, domain 1"/>
    <property type="match status" value="1"/>
</dbReference>
<dbReference type="AlphaFoldDB" id="A0A0S7XRA9"/>
<evidence type="ECO:0000313" key="2">
    <source>
        <dbReference type="Proteomes" id="UP000052020"/>
    </source>
</evidence>